<keyword evidence="11" id="KW-1185">Reference proteome</keyword>
<dbReference type="Proteomes" id="UP000190198">
    <property type="component" value="Unassembled WGS sequence"/>
</dbReference>
<proteinExistence type="predicted"/>
<evidence type="ECO:0000259" key="9">
    <source>
        <dbReference type="Pfam" id="PF00535"/>
    </source>
</evidence>
<evidence type="ECO:0000256" key="8">
    <source>
        <dbReference type="SAM" id="Phobius"/>
    </source>
</evidence>
<evidence type="ECO:0000313" key="11">
    <source>
        <dbReference type="Proteomes" id="UP000190198"/>
    </source>
</evidence>
<dbReference type="InterPro" id="IPR029044">
    <property type="entry name" value="Nucleotide-diphossugar_trans"/>
</dbReference>
<evidence type="ECO:0000313" key="10">
    <source>
        <dbReference type="EMBL" id="OOZ42490.1"/>
    </source>
</evidence>
<sequence length="341" mass="38353">MSDPDTSADSISIVVPLYNEIESLDALLERVTASMRASKYPWELILVDDGSSDGTPQRVSELVEQYGKHIHLLELQRNYGQTAAMQAGIDYCSGKYIVTMDGDLQNDPDDILRMVEELKERELDLLQGWRKNRKDGLFLRKIPSRIANRLIANITGVSLNDYGCSLKVYRSSLIKRVRLYGEMHRFIPVWAAVFTRPSRIGETVVKHHAREQGSSKYGISRTFRVILDLIFVYFFLRFRSRPGHFFGMLGLASGAISGLILSYLAVDKFVFGADIGTRPLLLVGIVMLIASLQFITTGILAELMTRTYYESTPNTPYLASIAVDKKEIEWKLPNEAADSAG</sequence>
<dbReference type="PANTHER" id="PTHR48090:SF3">
    <property type="entry name" value="UNDECAPRENYL-PHOSPHATE 4-DEOXY-4-FORMAMIDO-L-ARABINOSE TRANSFERASE"/>
    <property type="match status" value="1"/>
</dbReference>
<evidence type="ECO:0000256" key="7">
    <source>
        <dbReference type="ARBA" id="ARBA00023136"/>
    </source>
</evidence>
<dbReference type="GO" id="GO:0005886">
    <property type="term" value="C:plasma membrane"/>
    <property type="evidence" value="ECO:0007669"/>
    <property type="project" value="TreeGrafter"/>
</dbReference>
<evidence type="ECO:0000256" key="5">
    <source>
        <dbReference type="ARBA" id="ARBA00022985"/>
    </source>
</evidence>
<feature type="transmembrane region" description="Helical" evidence="8">
    <location>
        <begin position="278"/>
        <end position="301"/>
    </location>
</feature>
<dbReference type="Pfam" id="PF00535">
    <property type="entry name" value="Glycos_transf_2"/>
    <property type="match status" value="1"/>
</dbReference>
<reference evidence="10 11" key="1">
    <citation type="submission" date="2016-11" db="EMBL/GenBank/DDBJ databases">
        <title>Mixed transmission modes and dynamic genome evolution in an obligate animal-bacterial symbiosis.</title>
        <authorList>
            <person name="Russell S.L."/>
            <person name="Corbett-Detig R.B."/>
            <person name="Cavanaugh C.M."/>
        </authorList>
    </citation>
    <scope>NUCLEOTIDE SEQUENCE [LARGE SCALE GENOMIC DNA]</scope>
    <source>
        <strain evidence="10">Sp-SM6</strain>
    </source>
</reference>
<comment type="caution">
    <text evidence="10">The sequence shown here is derived from an EMBL/GenBank/DDBJ whole genome shotgun (WGS) entry which is preliminary data.</text>
</comment>
<evidence type="ECO:0000256" key="3">
    <source>
        <dbReference type="ARBA" id="ARBA00022679"/>
    </source>
</evidence>
<dbReference type="AlphaFoldDB" id="A0A1T2LBN6"/>
<dbReference type="CDD" id="cd04187">
    <property type="entry name" value="DPM1_like_bac"/>
    <property type="match status" value="1"/>
</dbReference>
<keyword evidence="3 10" id="KW-0808">Transferase</keyword>
<dbReference type="PANTHER" id="PTHR48090">
    <property type="entry name" value="UNDECAPRENYL-PHOSPHATE 4-DEOXY-4-FORMAMIDO-L-ARABINOSE TRANSFERASE-RELATED"/>
    <property type="match status" value="1"/>
</dbReference>
<accession>A0A1T2LBN6</accession>
<dbReference type="RefSeq" id="WP_078476366.1">
    <property type="nucleotide sequence ID" value="NZ_MPRK01000032.1"/>
</dbReference>
<keyword evidence="2" id="KW-0328">Glycosyltransferase</keyword>
<dbReference type="GO" id="GO:0016757">
    <property type="term" value="F:glycosyltransferase activity"/>
    <property type="evidence" value="ECO:0007669"/>
    <property type="project" value="UniProtKB-KW"/>
</dbReference>
<dbReference type="OrthoDB" id="9811884at2"/>
<name>A0A1T2LBN6_9GAMM</name>
<keyword evidence="5" id="KW-0448">Lipopolysaccharide biosynthesis</keyword>
<feature type="domain" description="Glycosyltransferase 2-like" evidence="9">
    <location>
        <begin position="12"/>
        <end position="176"/>
    </location>
</feature>
<dbReference type="InterPro" id="IPR050256">
    <property type="entry name" value="Glycosyltransferase_2"/>
</dbReference>
<feature type="transmembrane region" description="Helical" evidence="8">
    <location>
        <begin position="245"/>
        <end position="266"/>
    </location>
</feature>
<evidence type="ECO:0000256" key="2">
    <source>
        <dbReference type="ARBA" id="ARBA00022676"/>
    </source>
</evidence>
<evidence type="ECO:0000256" key="4">
    <source>
        <dbReference type="ARBA" id="ARBA00022692"/>
    </source>
</evidence>
<dbReference type="GO" id="GO:0009103">
    <property type="term" value="P:lipopolysaccharide biosynthetic process"/>
    <property type="evidence" value="ECO:0007669"/>
    <property type="project" value="UniProtKB-KW"/>
</dbReference>
<gene>
    <name evidence="10" type="ORF">BOW52_02930</name>
</gene>
<dbReference type="InterPro" id="IPR001173">
    <property type="entry name" value="Glyco_trans_2-like"/>
</dbReference>
<keyword evidence="6 8" id="KW-1133">Transmembrane helix</keyword>
<keyword evidence="1" id="KW-1003">Cell membrane</keyword>
<dbReference type="SUPFAM" id="SSF53448">
    <property type="entry name" value="Nucleotide-diphospho-sugar transferases"/>
    <property type="match status" value="1"/>
</dbReference>
<dbReference type="Gene3D" id="3.90.550.10">
    <property type="entry name" value="Spore Coat Polysaccharide Biosynthesis Protein SpsA, Chain A"/>
    <property type="match status" value="1"/>
</dbReference>
<evidence type="ECO:0000256" key="6">
    <source>
        <dbReference type="ARBA" id="ARBA00022989"/>
    </source>
</evidence>
<dbReference type="EMBL" id="MPRK01000032">
    <property type="protein sequence ID" value="OOZ42490.1"/>
    <property type="molecule type" value="Genomic_DNA"/>
</dbReference>
<keyword evidence="4 8" id="KW-0812">Transmembrane</keyword>
<evidence type="ECO:0000256" key="1">
    <source>
        <dbReference type="ARBA" id="ARBA00022475"/>
    </source>
</evidence>
<protein>
    <submittedName>
        <fullName evidence="10">Glycosyltransferase</fullName>
    </submittedName>
</protein>
<keyword evidence="7 8" id="KW-0472">Membrane</keyword>
<organism evidence="10 11">
    <name type="scientific">Solemya elarraichensis gill symbiont</name>
    <dbReference type="NCBI Taxonomy" id="1918949"/>
    <lineage>
        <taxon>Bacteria</taxon>
        <taxon>Pseudomonadati</taxon>
        <taxon>Pseudomonadota</taxon>
        <taxon>Gammaproteobacteria</taxon>
        <taxon>sulfur-oxidizing symbionts</taxon>
    </lineage>
</organism>